<proteinExistence type="inferred from homology"/>
<dbReference type="InterPro" id="IPR016454">
    <property type="entry name" value="Cysteine_dSase"/>
</dbReference>
<dbReference type="PROSITE" id="PS00595">
    <property type="entry name" value="AA_TRANSFER_CLASS_5"/>
    <property type="match status" value="1"/>
</dbReference>
<dbReference type="InterPro" id="IPR010969">
    <property type="entry name" value="Cys_dSase-rel_unknwn_funct"/>
</dbReference>
<evidence type="ECO:0000256" key="1">
    <source>
        <dbReference type="ARBA" id="ARBA00001933"/>
    </source>
</evidence>
<dbReference type="InterPro" id="IPR015424">
    <property type="entry name" value="PyrdxlP-dep_Trfase"/>
</dbReference>
<sequence length="391" mass="41366">MFMVYLDHAATSNPKPQCVIEAMSHYASEGSANPGRGSHPLANRAARLLFETRERLKTFLGAEAAGEVVFTANVTEALNLALFGLLKPGDEVLVSSLEHNAMMRPLRLLEQQGVRITKIASDPKSGVIDLKLLAQSLSTNTKLVAINHASNAFGTLQPLDAIGELCRQHECLLLADCAQTAGHLPIDMASAKIDLLAFTGHKGLLGPMGTGGLIINTRAQKNGIKPLILGGTGSLSESENQPEFLPDALESGTPNLPGIAGLNAGVKWLQQQGINRLHQQELALCQRLMVGLSQLPNVRLIGPAMNAPRTAVVSFVIKGMDNGEVDDLLGNQHQIYCRTGLHCAPAAHRALGTFPEGSIRFSLGATTTAEDVDCAIAAVKAICTATVAADE</sequence>
<dbReference type="EC" id="2.8.1.7" evidence="3"/>
<evidence type="ECO:0000256" key="7">
    <source>
        <dbReference type="RuleBase" id="RU004504"/>
    </source>
</evidence>
<dbReference type="SUPFAM" id="SSF53383">
    <property type="entry name" value="PLP-dependent transferases"/>
    <property type="match status" value="1"/>
</dbReference>
<comment type="similarity">
    <text evidence="2">Belongs to the class-V pyridoxal-phosphate-dependent aminotransferase family. Csd subfamily.</text>
</comment>
<dbReference type="InterPro" id="IPR015422">
    <property type="entry name" value="PyrdxlP-dep_Trfase_small"/>
</dbReference>
<dbReference type="PIRSF" id="PIRSF005572">
    <property type="entry name" value="NifS"/>
    <property type="match status" value="1"/>
</dbReference>
<dbReference type="AlphaFoldDB" id="A0A4U1BNG8"/>
<evidence type="ECO:0000256" key="4">
    <source>
        <dbReference type="ARBA" id="ARBA00022679"/>
    </source>
</evidence>
<dbReference type="InterPro" id="IPR020578">
    <property type="entry name" value="Aminotrans_V_PyrdxlP_BS"/>
</dbReference>
<dbReference type="NCBIfam" id="TIGR01977">
    <property type="entry name" value="am_tr_V_EF2568"/>
    <property type="match status" value="1"/>
</dbReference>
<evidence type="ECO:0000256" key="5">
    <source>
        <dbReference type="ARBA" id="ARBA00022898"/>
    </source>
</evidence>
<keyword evidence="10" id="KW-1185">Reference proteome</keyword>
<comment type="cofactor">
    <cofactor evidence="1 7">
        <name>pyridoxal 5'-phosphate</name>
        <dbReference type="ChEBI" id="CHEBI:597326"/>
    </cofactor>
</comment>
<reference evidence="9 10" key="1">
    <citation type="submission" date="2019-04" db="EMBL/GenBank/DDBJ databases">
        <authorList>
            <person name="Hwang J.C."/>
        </authorList>
    </citation>
    <scope>NUCLEOTIDE SEQUENCE [LARGE SCALE GENOMIC DNA]</scope>
    <source>
        <strain evidence="9 10">IMCC35002</strain>
    </source>
</reference>
<feature type="domain" description="Aminotransferase class V" evidence="8">
    <location>
        <begin position="4"/>
        <end position="373"/>
    </location>
</feature>
<dbReference type="OrthoDB" id="9764293at2"/>
<dbReference type="Gene3D" id="3.40.640.10">
    <property type="entry name" value="Type I PLP-dependent aspartate aminotransferase-like (Major domain)"/>
    <property type="match status" value="1"/>
</dbReference>
<organism evidence="9 10">
    <name type="scientific">Ferrimonas aestuarii</name>
    <dbReference type="NCBI Taxonomy" id="2569539"/>
    <lineage>
        <taxon>Bacteria</taxon>
        <taxon>Pseudomonadati</taxon>
        <taxon>Pseudomonadota</taxon>
        <taxon>Gammaproteobacteria</taxon>
        <taxon>Alteromonadales</taxon>
        <taxon>Ferrimonadaceae</taxon>
        <taxon>Ferrimonas</taxon>
    </lineage>
</organism>
<keyword evidence="4 9" id="KW-0808">Transferase</keyword>
<dbReference type="InterPro" id="IPR010970">
    <property type="entry name" value="Cys_dSase_SufS"/>
</dbReference>
<accession>A0A4U1BNG8</accession>
<dbReference type="GO" id="GO:0030170">
    <property type="term" value="F:pyridoxal phosphate binding"/>
    <property type="evidence" value="ECO:0007669"/>
    <property type="project" value="InterPro"/>
</dbReference>
<dbReference type="InterPro" id="IPR015421">
    <property type="entry name" value="PyrdxlP-dep_Trfase_major"/>
</dbReference>
<protein>
    <recommendedName>
        <fullName evidence="3">cysteine desulfurase</fullName>
        <ecNumber evidence="3">2.8.1.7</ecNumber>
    </recommendedName>
</protein>
<comment type="caution">
    <text evidence="9">The sequence shown here is derived from an EMBL/GenBank/DDBJ whole genome shotgun (WGS) entry which is preliminary data.</text>
</comment>
<evidence type="ECO:0000313" key="10">
    <source>
        <dbReference type="Proteomes" id="UP000305675"/>
    </source>
</evidence>
<comment type="catalytic activity">
    <reaction evidence="6">
        <text>(sulfur carrier)-H + L-cysteine = (sulfur carrier)-SH + L-alanine</text>
        <dbReference type="Rhea" id="RHEA:43892"/>
        <dbReference type="Rhea" id="RHEA-COMP:14737"/>
        <dbReference type="Rhea" id="RHEA-COMP:14739"/>
        <dbReference type="ChEBI" id="CHEBI:29917"/>
        <dbReference type="ChEBI" id="CHEBI:35235"/>
        <dbReference type="ChEBI" id="CHEBI:57972"/>
        <dbReference type="ChEBI" id="CHEBI:64428"/>
        <dbReference type="EC" id="2.8.1.7"/>
    </reaction>
</comment>
<dbReference type="Gene3D" id="3.90.1150.10">
    <property type="entry name" value="Aspartate Aminotransferase, domain 1"/>
    <property type="match status" value="1"/>
</dbReference>
<keyword evidence="9" id="KW-0032">Aminotransferase</keyword>
<dbReference type="GO" id="GO:0006534">
    <property type="term" value="P:cysteine metabolic process"/>
    <property type="evidence" value="ECO:0007669"/>
    <property type="project" value="InterPro"/>
</dbReference>
<evidence type="ECO:0000259" key="8">
    <source>
        <dbReference type="Pfam" id="PF00266"/>
    </source>
</evidence>
<dbReference type="GO" id="GO:0008483">
    <property type="term" value="F:transaminase activity"/>
    <property type="evidence" value="ECO:0007669"/>
    <property type="project" value="UniProtKB-KW"/>
</dbReference>
<name>A0A4U1BNG8_9GAMM</name>
<evidence type="ECO:0000313" key="9">
    <source>
        <dbReference type="EMBL" id="TKB54700.1"/>
    </source>
</evidence>
<evidence type="ECO:0000256" key="2">
    <source>
        <dbReference type="ARBA" id="ARBA00010447"/>
    </source>
</evidence>
<keyword evidence="5" id="KW-0663">Pyridoxal phosphate</keyword>
<dbReference type="GO" id="GO:0031071">
    <property type="term" value="F:cysteine desulfurase activity"/>
    <property type="evidence" value="ECO:0007669"/>
    <property type="project" value="UniProtKB-EC"/>
</dbReference>
<gene>
    <name evidence="9" type="ORF">FCL42_11140</name>
</gene>
<dbReference type="Pfam" id="PF00266">
    <property type="entry name" value="Aminotran_5"/>
    <property type="match status" value="1"/>
</dbReference>
<dbReference type="Proteomes" id="UP000305675">
    <property type="component" value="Unassembled WGS sequence"/>
</dbReference>
<evidence type="ECO:0000256" key="3">
    <source>
        <dbReference type="ARBA" id="ARBA00012239"/>
    </source>
</evidence>
<dbReference type="PANTHER" id="PTHR43586">
    <property type="entry name" value="CYSTEINE DESULFURASE"/>
    <property type="match status" value="1"/>
</dbReference>
<dbReference type="EMBL" id="SWCJ01000007">
    <property type="protein sequence ID" value="TKB54700.1"/>
    <property type="molecule type" value="Genomic_DNA"/>
</dbReference>
<dbReference type="CDD" id="cd06453">
    <property type="entry name" value="SufS_like"/>
    <property type="match status" value="1"/>
</dbReference>
<dbReference type="PANTHER" id="PTHR43586:SF4">
    <property type="entry name" value="ISOPENICILLIN N EPIMERASE"/>
    <property type="match status" value="1"/>
</dbReference>
<dbReference type="InterPro" id="IPR000192">
    <property type="entry name" value="Aminotrans_V_dom"/>
</dbReference>
<evidence type="ECO:0000256" key="6">
    <source>
        <dbReference type="ARBA" id="ARBA00050776"/>
    </source>
</evidence>